<comment type="catalytic activity">
    <reaction evidence="8 14">
        <text>L-seryl-[protein] + ATP = O-phospho-L-seryl-[protein] + ADP + H(+)</text>
        <dbReference type="Rhea" id="RHEA:17989"/>
        <dbReference type="Rhea" id="RHEA-COMP:9863"/>
        <dbReference type="Rhea" id="RHEA-COMP:11604"/>
        <dbReference type="ChEBI" id="CHEBI:15378"/>
        <dbReference type="ChEBI" id="CHEBI:29999"/>
        <dbReference type="ChEBI" id="CHEBI:30616"/>
        <dbReference type="ChEBI" id="CHEBI:83421"/>
        <dbReference type="ChEBI" id="CHEBI:456216"/>
        <dbReference type="EC" id="2.7.11.1"/>
    </reaction>
</comment>
<dbReference type="RefSeq" id="XP_001359471.3">
    <property type="nucleotide sequence ID" value="XM_001359434.5"/>
</dbReference>
<feature type="domain" description="Protein kinase" evidence="16">
    <location>
        <begin position="185"/>
        <end position="437"/>
    </location>
</feature>
<evidence type="ECO:0000256" key="11">
    <source>
        <dbReference type="PIRSR" id="PIRSR630616-3"/>
    </source>
</evidence>
<dbReference type="GO" id="GO:0000070">
    <property type="term" value="P:mitotic sister chromatid segregation"/>
    <property type="evidence" value="ECO:0007669"/>
    <property type="project" value="UniProtKB-ARBA"/>
</dbReference>
<keyword evidence="4 10" id="KW-0547">Nucleotide-binding</keyword>
<feature type="binding site" evidence="10">
    <location>
        <begin position="314"/>
        <end position="315"/>
    </location>
    <ligand>
        <name>ATP</name>
        <dbReference type="ChEBI" id="CHEBI:30616"/>
    </ligand>
</feature>
<evidence type="ECO:0000256" key="15">
    <source>
        <dbReference type="SAM" id="MobiDB-lite"/>
    </source>
</evidence>
<dbReference type="Gene3D" id="3.30.200.20">
    <property type="entry name" value="Phosphorylase Kinase, domain 1"/>
    <property type="match status" value="1"/>
</dbReference>
<dbReference type="InParanoid" id="A0A6I8UR41"/>
<feature type="binding site" evidence="10 12">
    <location>
        <position position="214"/>
    </location>
    <ligand>
        <name>ATP</name>
        <dbReference type="ChEBI" id="CHEBI:30616"/>
    </ligand>
</feature>
<keyword evidence="17" id="KW-1185">Reference proteome</keyword>
<dbReference type="FunFam" id="1.10.510.10:FF:000235">
    <property type="entry name" value="Serine/threonine-protein kinase ark1"/>
    <property type="match status" value="1"/>
</dbReference>
<evidence type="ECO:0000256" key="2">
    <source>
        <dbReference type="ARBA" id="ARBA00022527"/>
    </source>
</evidence>
<evidence type="ECO:0000256" key="14">
    <source>
        <dbReference type="RuleBase" id="RU367134"/>
    </source>
</evidence>
<organism evidence="17 18">
    <name type="scientific">Drosophila pseudoobscura pseudoobscura</name>
    <name type="common">Fruit fly</name>
    <dbReference type="NCBI Taxonomy" id="46245"/>
    <lineage>
        <taxon>Eukaryota</taxon>
        <taxon>Metazoa</taxon>
        <taxon>Ecdysozoa</taxon>
        <taxon>Arthropoda</taxon>
        <taxon>Hexapoda</taxon>
        <taxon>Insecta</taxon>
        <taxon>Pterygota</taxon>
        <taxon>Neoptera</taxon>
        <taxon>Endopterygota</taxon>
        <taxon>Diptera</taxon>
        <taxon>Brachycera</taxon>
        <taxon>Muscomorpha</taxon>
        <taxon>Ephydroidea</taxon>
        <taxon>Drosophilidae</taxon>
        <taxon>Drosophila</taxon>
        <taxon>Sophophora</taxon>
    </lineage>
</organism>
<feature type="compositionally biased region" description="Low complexity" evidence="15">
    <location>
        <begin position="140"/>
        <end position="161"/>
    </location>
</feature>
<evidence type="ECO:0000256" key="9">
    <source>
        <dbReference type="PIRSR" id="PIRSR630616-1"/>
    </source>
</evidence>
<evidence type="ECO:0000256" key="12">
    <source>
        <dbReference type="PROSITE-ProRule" id="PRU10141"/>
    </source>
</evidence>
<evidence type="ECO:0000256" key="4">
    <source>
        <dbReference type="ARBA" id="ARBA00022741"/>
    </source>
</evidence>
<dbReference type="GO" id="GO:0030496">
    <property type="term" value="C:midbody"/>
    <property type="evidence" value="ECO:0007669"/>
    <property type="project" value="UniProtKB-SubCell"/>
</dbReference>
<feature type="compositionally biased region" description="Basic and acidic residues" evidence="15">
    <location>
        <begin position="126"/>
        <end position="136"/>
    </location>
</feature>
<feature type="region of interest" description="Disordered" evidence="15">
    <location>
        <begin position="116"/>
        <end position="180"/>
    </location>
</feature>
<dbReference type="SUPFAM" id="SSF56112">
    <property type="entry name" value="Protein kinase-like (PK-like)"/>
    <property type="match status" value="1"/>
</dbReference>
<dbReference type="KEGG" id="dpo:4802576"/>
<dbReference type="InterPro" id="IPR017441">
    <property type="entry name" value="Protein_kinase_ATP_BS"/>
</dbReference>
<dbReference type="Pfam" id="PF00069">
    <property type="entry name" value="Pkinase"/>
    <property type="match status" value="1"/>
</dbReference>
<comment type="similarity">
    <text evidence="14">Belongs to the protein kinase superfamily. Ser/Thr protein kinase family. Aurora subfamily.</text>
</comment>
<name>A0A6I8UR41_DROPS</name>
<dbReference type="PANTHER" id="PTHR24350">
    <property type="entry name" value="SERINE/THREONINE-PROTEIN KINASE IAL-RELATED"/>
    <property type="match status" value="1"/>
</dbReference>
<evidence type="ECO:0000256" key="3">
    <source>
        <dbReference type="ARBA" id="ARBA00022679"/>
    </source>
</evidence>
<feature type="active site" description="Proton acceptor" evidence="9">
    <location>
        <position position="310"/>
    </location>
</feature>
<dbReference type="Gene3D" id="1.10.510.10">
    <property type="entry name" value="Transferase(Phosphotransferase) domain 1"/>
    <property type="match status" value="1"/>
</dbReference>
<evidence type="ECO:0000313" key="17">
    <source>
        <dbReference type="Proteomes" id="UP000001819"/>
    </source>
</evidence>
<keyword evidence="3 14" id="KW-0808">Transferase</keyword>
<dbReference type="SMART" id="SM00220">
    <property type="entry name" value="S_TKc"/>
    <property type="match status" value="1"/>
</dbReference>
<dbReference type="AlphaFoldDB" id="A0A6I8UR41"/>
<feature type="cross-link" description="Glycyl lysine isopeptide (Lys-Gly) (interchain with G-Cter in SUMO2)" evidence="11">
    <location>
        <position position="312"/>
    </location>
</feature>
<comment type="subcellular location">
    <subcellularLocation>
        <location evidence="1">Midbody</location>
    </subcellularLocation>
</comment>
<feature type="binding site" evidence="10">
    <location>
        <position position="328"/>
    </location>
    <ligand>
        <name>ATP</name>
        <dbReference type="ChEBI" id="CHEBI:30616"/>
    </ligand>
</feature>
<evidence type="ECO:0000256" key="10">
    <source>
        <dbReference type="PIRSR" id="PIRSR630616-2"/>
    </source>
</evidence>
<evidence type="ECO:0000256" key="1">
    <source>
        <dbReference type="ARBA" id="ARBA00004214"/>
    </source>
</evidence>
<dbReference type="InterPro" id="IPR011009">
    <property type="entry name" value="Kinase-like_dom_sf"/>
</dbReference>
<dbReference type="PROSITE" id="PS00107">
    <property type="entry name" value="PROTEIN_KINASE_ATP"/>
    <property type="match status" value="1"/>
</dbReference>
<dbReference type="CDD" id="cd14007">
    <property type="entry name" value="STKc_Aurora"/>
    <property type="match status" value="1"/>
</dbReference>
<feature type="binding site" evidence="10">
    <location>
        <position position="195"/>
    </location>
    <ligand>
        <name>ATP</name>
        <dbReference type="ChEBI" id="CHEBI:30616"/>
    </ligand>
</feature>
<reference evidence="18" key="2">
    <citation type="submission" date="2025-08" db="UniProtKB">
        <authorList>
            <consortium name="RefSeq"/>
        </authorList>
    </citation>
    <scope>IDENTIFICATION</scope>
    <source>
        <strain evidence="18">MV-25-SWS-2005</strain>
        <tissue evidence="18">Whole body</tissue>
    </source>
</reference>
<dbReference type="FunFam" id="3.30.200.20:FF:000042">
    <property type="entry name" value="Aurora kinase A"/>
    <property type="match status" value="1"/>
</dbReference>
<gene>
    <name evidence="18" type="primary">aurA</name>
</gene>
<evidence type="ECO:0000313" key="18">
    <source>
        <dbReference type="RefSeq" id="XP_001359471.3"/>
    </source>
</evidence>
<dbReference type="GO" id="GO:0006325">
    <property type="term" value="P:chromatin organization"/>
    <property type="evidence" value="ECO:0007669"/>
    <property type="project" value="UniProtKB-ARBA"/>
</dbReference>
<evidence type="ECO:0000256" key="8">
    <source>
        <dbReference type="ARBA" id="ARBA00048679"/>
    </source>
</evidence>
<keyword evidence="6 10" id="KW-0067">ATP-binding</keyword>
<keyword evidence="5 14" id="KW-0418">Kinase</keyword>
<dbReference type="FunCoup" id="A0A6I8UR41">
    <property type="interactions" value="504"/>
</dbReference>
<sequence>MYFYPVEFFIVLNLPKVFVYNKLIANMSHQSNNVLRPKANAMARKPEAVTALGMQKKNLLLTKKSTSENMAPGCKLLPSSVSAKTATTIARPAQDAMSKFAKPLVPTASTLKKPTSEFVAPAPVTEPKKTNADPVDKPLATATATEAARSAESTASSSSNSTDKEKGKTENQPPKPKKTWELNNFDIGRLLGRGKFGNVYLAREKESQFVVALKVLFKRQIGESNVEHQVRREIEIQSHLRHPHILRLYAYFHDDVRIYLILEYAPQGTLFNALQAQPSKRFDERQSATYIKSLCSALLYLHERDIIHRDIKPENLLLGHKGVLKIADFGWSVHEPNSMRMTLCGTVDYLPPEMVQGKPHTKNVDLWSLGVLCFELLVGHAPFYSKNYDETYKKILKVEYKLPEHISKAAAHLISKLLVLTPQHRLPLDQVLVHPWILAHTK</sequence>
<dbReference type="Proteomes" id="UP000001819">
    <property type="component" value="Chromosome 2"/>
</dbReference>
<evidence type="ECO:0000256" key="13">
    <source>
        <dbReference type="RuleBase" id="RU000304"/>
    </source>
</evidence>
<evidence type="ECO:0000259" key="16">
    <source>
        <dbReference type="PROSITE" id="PS50011"/>
    </source>
</evidence>
<evidence type="ECO:0000256" key="5">
    <source>
        <dbReference type="ARBA" id="ARBA00022777"/>
    </source>
</evidence>
<accession>A0A6I8UR41</accession>
<dbReference type="InterPro" id="IPR030616">
    <property type="entry name" value="Aur-like"/>
</dbReference>
<proteinExistence type="inferred from homology"/>
<evidence type="ECO:0000256" key="6">
    <source>
        <dbReference type="ARBA" id="ARBA00022840"/>
    </source>
</evidence>
<dbReference type="GO" id="GO:0005524">
    <property type="term" value="F:ATP binding"/>
    <property type="evidence" value="ECO:0007669"/>
    <property type="project" value="UniProtKB-UniRule"/>
</dbReference>
<dbReference type="GO" id="GO:0030261">
    <property type="term" value="P:chromosome condensation"/>
    <property type="evidence" value="ECO:0007669"/>
    <property type="project" value="UniProtKB-ARBA"/>
</dbReference>
<dbReference type="InterPro" id="IPR008271">
    <property type="entry name" value="Ser/Thr_kinase_AS"/>
</dbReference>
<dbReference type="PROSITE" id="PS50011">
    <property type="entry name" value="PROTEIN_KINASE_DOM"/>
    <property type="match status" value="1"/>
</dbReference>
<keyword evidence="2 13" id="KW-0723">Serine/threonine-protein kinase</keyword>
<dbReference type="EC" id="2.7.11.1" evidence="14"/>
<dbReference type="GO" id="GO:0032506">
    <property type="term" value="P:cytokinetic process"/>
    <property type="evidence" value="ECO:0007669"/>
    <property type="project" value="UniProtKB-ARBA"/>
</dbReference>
<dbReference type="PROSITE" id="PS00108">
    <property type="entry name" value="PROTEIN_KINASE_ST"/>
    <property type="match status" value="1"/>
</dbReference>
<reference evidence="17" key="1">
    <citation type="submission" date="2024-06" db="UniProtKB">
        <authorList>
            <consortium name="RefSeq"/>
        </authorList>
    </citation>
    <scope>NUCLEOTIDE SEQUENCE [LARGE SCALE GENOMIC DNA]</scope>
    <source>
        <strain evidence="17">MV2-25</strain>
    </source>
</reference>
<comment type="catalytic activity">
    <reaction evidence="7 14">
        <text>L-threonyl-[protein] + ATP = O-phospho-L-threonyl-[protein] + ADP + H(+)</text>
        <dbReference type="Rhea" id="RHEA:46608"/>
        <dbReference type="Rhea" id="RHEA-COMP:11060"/>
        <dbReference type="Rhea" id="RHEA-COMP:11605"/>
        <dbReference type="ChEBI" id="CHEBI:15378"/>
        <dbReference type="ChEBI" id="CHEBI:30013"/>
        <dbReference type="ChEBI" id="CHEBI:30616"/>
        <dbReference type="ChEBI" id="CHEBI:61977"/>
        <dbReference type="ChEBI" id="CHEBI:456216"/>
        <dbReference type="EC" id="2.7.11.1"/>
    </reaction>
</comment>
<evidence type="ECO:0000256" key="7">
    <source>
        <dbReference type="ARBA" id="ARBA00047899"/>
    </source>
</evidence>
<feature type="binding site" evidence="10">
    <location>
        <begin position="263"/>
        <end position="265"/>
    </location>
    <ligand>
        <name>ATP</name>
        <dbReference type="ChEBI" id="CHEBI:30616"/>
    </ligand>
</feature>
<dbReference type="GO" id="GO:0004674">
    <property type="term" value="F:protein serine/threonine kinase activity"/>
    <property type="evidence" value="ECO:0007669"/>
    <property type="project" value="UniProtKB-KW"/>
</dbReference>
<protein>
    <recommendedName>
        <fullName evidence="14">Aurora kinase</fullName>
        <ecNumber evidence="14">2.7.11.1</ecNumber>
    </recommendedName>
</protein>
<dbReference type="InterPro" id="IPR000719">
    <property type="entry name" value="Prot_kinase_dom"/>
</dbReference>